<dbReference type="PANTHER" id="PTHR45436:SF5">
    <property type="entry name" value="SENSOR HISTIDINE KINASE TRCS"/>
    <property type="match status" value="1"/>
</dbReference>
<keyword evidence="5" id="KW-0808">Transferase</keyword>
<dbReference type="InterPro" id="IPR003661">
    <property type="entry name" value="HisK_dim/P_dom"/>
</dbReference>
<evidence type="ECO:0000256" key="7">
    <source>
        <dbReference type="ARBA" id="ARBA00022777"/>
    </source>
</evidence>
<dbReference type="GO" id="GO:0000155">
    <property type="term" value="F:phosphorelay sensor kinase activity"/>
    <property type="evidence" value="ECO:0007669"/>
    <property type="project" value="InterPro"/>
</dbReference>
<feature type="region of interest" description="Disordered" evidence="10">
    <location>
        <begin position="1"/>
        <end position="22"/>
    </location>
</feature>
<gene>
    <name evidence="13" type="ORF">CLH61_13295</name>
</gene>
<dbReference type="SMART" id="SM00387">
    <property type="entry name" value="HATPase_c"/>
    <property type="match status" value="1"/>
</dbReference>
<feature type="transmembrane region" description="Helical" evidence="11">
    <location>
        <begin position="207"/>
        <end position="229"/>
    </location>
</feature>
<keyword evidence="6 11" id="KW-0812">Transmembrane</keyword>
<dbReference type="InterPro" id="IPR005467">
    <property type="entry name" value="His_kinase_dom"/>
</dbReference>
<evidence type="ECO:0000256" key="8">
    <source>
        <dbReference type="ARBA" id="ARBA00022989"/>
    </source>
</evidence>
<accession>A0A2G1UIG0</accession>
<dbReference type="PANTHER" id="PTHR45436">
    <property type="entry name" value="SENSOR HISTIDINE KINASE YKOH"/>
    <property type="match status" value="1"/>
</dbReference>
<keyword evidence="8 11" id="KW-1133">Transmembrane helix</keyword>
<evidence type="ECO:0000313" key="14">
    <source>
        <dbReference type="Proteomes" id="UP000231409"/>
    </source>
</evidence>
<evidence type="ECO:0000256" key="5">
    <source>
        <dbReference type="ARBA" id="ARBA00022679"/>
    </source>
</evidence>
<dbReference type="CDD" id="cd00082">
    <property type="entry name" value="HisKA"/>
    <property type="match status" value="1"/>
</dbReference>
<evidence type="ECO:0000256" key="11">
    <source>
        <dbReference type="SAM" id="Phobius"/>
    </source>
</evidence>
<dbReference type="SMART" id="SM00388">
    <property type="entry name" value="HisKA"/>
    <property type="match status" value="1"/>
</dbReference>
<dbReference type="Pfam" id="PF02518">
    <property type="entry name" value="HATPase_c"/>
    <property type="match status" value="1"/>
</dbReference>
<dbReference type="InterPro" id="IPR036890">
    <property type="entry name" value="HATPase_C_sf"/>
</dbReference>
<keyword evidence="14" id="KW-1185">Reference proteome</keyword>
<proteinExistence type="predicted"/>
<dbReference type="EMBL" id="NTFH01000010">
    <property type="protein sequence ID" value="PHQ14291.1"/>
    <property type="molecule type" value="Genomic_DNA"/>
</dbReference>
<dbReference type="InterPro" id="IPR050428">
    <property type="entry name" value="TCS_sensor_his_kinase"/>
</dbReference>
<dbReference type="InterPro" id="IPR004358">
    <property type="entry name" value="Sig_transdc_His_kin-like_C"/>
</dbReference>
<comment type="subcellular location">
    <subcellularLocation>
        <location evidence="2">Membrane</location>
    </subcellularLocation>
</comment>
<protein>
    <recommendedName>
        <fullName evidence="3">histidine kinase</fullName>
        <ecNumber evidence="3">2.7.13.3</ecNumber>
    </recommendedName>
</protein>
<dbReference type="Gene3D" id="1.10.287.130">
    <property type="match status" value="1"/>
</dbReference>
<evidence type="ECO:0000256" key="2">
    <source>
        <dbReference type="ARBA" id="ARBA00004370"/>
    </source>
</evidence>
<name>A0A2G1UIG0_9GAMM</name>
<evidence type="ECO:0000256" key="10">
    <source>
        <dbReference type="SAM" id="MobiDB-lite"/>
    </source>
</evidence>
<keyword evidence="7 13" id="KW-0418">Kinase</keyword>
<evidence type="ECO:0000313" key="13">
    <source>
        <dbReference type="EMBL" id="PHQ14291.1"/>
    </source>
</evidence>
<dbReference type="Pfam" id="PF00512">
    <property type="entry name" value="HisKA"/>
    <property type="match status" value="1"/>
</dbReference>
<dbReference type="Proteomes" id="UP000231409">
    <property type="component" value="Unassembled WGS sequence"/>
</dbReference>
<dbReference type="AlphaFoldDB" id="A0A2G1UIG0"/>
<keyword evidence="9 11" id="KW-0472">Membrane</keyword>
<dbReference type="PROSITE" id="PS50109">
    <property type="entry name" value="HIS_KIN"/>
    <property type="match status" value="1"/>
</dbReference>
<evidence type="ECO:0000256" key="1">
    <source>
        <dbReference type="ARBA" id="ARBA00000085"/>
    </source>
</evidence>
<dbReference type="PRINTS" id="PR00344">
    <property type="entry name" value="BCTRLSENSOR"/>
</dbReference>
<comment type="caution">
    <text evidence="13">The sequence shown here is derived from an EMBL/GenBank/DDBJ whole genome shotgun (WGS) entry which is preliminary data.</text>
</comment>
<evidence type="ECO:0000259" key="12">
    <source>
        <dbReference type="PROSITE" id="PS50109"/>
    </source>
</evidence>
<dbReference type="SUPFAM" id="SSF47384">
    <property type="entry name" value="Homodimeric domain of signal transducing histidine kinase"/>
    <property type="match status" value="1"/>
</dbReference>
<evidence type="ECO:0000256" key="6">
    <source>
        <dbReference type="ARBA" id="ARBA00022692"/>
    </source>
</evidence>
<feature type="domain" description="Histidine kinase" evidence="12">
    <location>
        <begin position="313"/>
        <end position="519"/>
    </location>
</feature>
<dbReference type="SUPFAM" id="SSF55874">
    <property type="entry name" value="ATPase domain of HSP90 chaperone/DNA topoisomerase II/histidine kinase"/>
    <property type="match status" value="1"/>
</dbReference>
<dbReference type="RefSeq" id="WP_099615244.1">
    <property type="nucleotide sequence ID" value="NZ_KZ319373.1"/>
</dbReference>
<reference evidence="13 14" key="1">
    <citation type="submission" date="2017-09" db="EMBL/GenBank/DDBJ databases">
        <title>The draft genome sequences of Marinobacter sp. PWS21.</title>
        <authorList>
            <person name="Cao J."/>
        </authorList>
    </citation>
    <scope>NUCLEOTIDE SEQUENCE [LARGE SCALE GENOMIC DNA]</scope>
    <source>
        <strain evidence="13 14">PWS21</strain>
    </source>
</reference>
<dbReference type="GO" id="GO:0016020">
    <property type="term" value="C:membrane"/>
    <property type="evidence" value="ECO:0007669"/>
    <property type="project" value="UniProtKB-SubCell"/>
</dbReference>
<comment type="catalytic activity">
    <reaction evidence="1">
        <text>ATP + protein L-histidine = ADP + protein N-phospho-L-histidine.</text>
        <dbReference type="EC" id="2.7.13.3"/>
    </reaction>
</comment>
<keyword evidence="4" id="KW-0597">Phosphoprotein</keyword>
<dbReference type="Gene3D" id="3.30.565.10">
    <property type="entry name" value="Histidine kinase-like ATPase, C-terminal domain"/>
    <property type="match status" value="1"/>
</dbReference>
<organism evidence="13 14">
    <name type="scientific">Marinobacter profundi</name>
    <dbReference type="NCBI Taxonomy" id="2666256"/>
    <lineage>
        <taxon>Bacteria</taxon>
        <taxon>Pseudomonadati</taxon>
        <taxon>Pseudomonadota</taxon>
        <taxon>Gammaproteobacteria</taxon>
        <taxon>Pseudomonadales</taxon>
        <taxon>Marinobacteraceae</taxon>
        <taxon>Marinobacter</taxon>
    </lineage>
</organism>
<feature type="transmembrane region" description="Helical" evidence="11">
    <location>
        <begin position="50"/>
        <end position="73"/>
    </location>
</feature>
<dbReference type="EC" id="2.7.13.3" evidence="3"/>
<dbReference type="InterPro" id="IPR003594">
    <property type="entry name" value="HATPase_dom"/>
</dbReference>
<evidence type="ECO:0000256" key="4">
    <source>
        <dbReference type="ARBA" id="ARBA00022553"/>
    </source>
</evidence>
<dbReference type="InterPro" id="IPR036097">
    <property type="entry name" value="HisK_dim/P_sf"/>
</dbReference>
<evidence type="ECO:0000256" key="3">
    <source>
        <dbReference type="ARBA" id="ARBA00012438"/>
    </source>
</evidence>
<evidence type="ECO:0000256" key="9">
    <source>
        <dbReference type="ARBA" id="ARBA00023136"/>
    </source>
</evidence>
<sequence length="525" mass="57069">MSSPPSPSVDTGDCAAATPSAKTATQTAGHRRLLGRLGQLPTFRSLRLTLLLSIVVPLIIASGVAIYLGLAAVERNLNQRLQEDLELVARAVSGPLSQAMSEGDDIVMGESLESIFRIGRVYGASVFDARGELVATLGVADTDVTRSESAGKAIASGELGGAFRQVNGVSVFSQFTPLVADDGRIQGLLQITRKRSDFHRLLASSRIWAVSIWSMLSVLVILVVVLGHYGTVGRHVNRLLVIMERMTPGRWRVLEPASGPRELRQIHDGLHDMGERMTLAEQEIRARVERERDLARRLEYQEKVAMIGRVAGGVAHELGAPLNVIQGRSAILRRGGLAEGQQRHLDDIDHQVSRMTRIIQQLLDCFRHVPDSRRPTDLAAVLRGLLNRLGDDARCCATAITTQGLAVRAEIAAEPTRLELACLNVIRNACQAARGRVEVCLWEHEDCWEVCVDDDGDGIAPDHRNQVFEPFFSTRPAGEGTGLGLAVVGSVLKEHGGRAAVSDSPLGGCRMSLFWPKIVKSQEDQ</sequence>